<protein>
    <submittedName>
        <fullName evidence="2">Uncharacterized protein</fullName>
    </submittedName>
</protein>
<proteinExistence type="predicted"/>
<accession>A0A4R5CI62</accession>
<evidence type="ECO:0000313" key="3">
    <source>
        <dbReference type="Proteomes" id="UP000295479"/>
    </source>
</evidence>
<keyword evidence="3" id="KW-1185">Reference proteome</keyword>
<reference evidence="2 3" key="1">
    <citation type="submission" date="2019-03" db="EMBL/GenBank/DDBJ databases">
        <title>Flavobacterium AR-3-4 sp. nov. isolated from arctic soil.</title>
        <authorList>
            <person name="Chaudhary D.K."/>
        </authorList>
    </citation>
    <scope>NUCLEOTIDE SEQUENCE [LARGE SCALE GENOMIC DNA]</scope>
    <source>
        <strain evidence="2 3">AR-3-4</strain>
    </source>
</reference>
<evidence type="ECO:0000313" key="2">
    <source>
        <dbReference type="EMBL" id="TDD99871.1"/>
    </source>
</evidence>
<dbReference type="RefSeq" id="WP_132001590.1">
    <property type="nucleotide sequence ID" value="NZ_SMFK01000001.1"/>
</dbReference>
<organism evidence="2 3">
    <name type="scientific">Flavobacterium cellulosilyticum</name>
    <dbReference type="NCBI Taxonomy" id="2541731"/>
    <lineage>
        <taxon>Bacteria</taxon>
        <taxon>Pseudomonadati</taxon>
        <taxon>Bacteroidota</taxon>
        <taxon>Flavobacteriia</taxon>
        <taxon>Flavobacteriales</taxon>
        <taxon>Flavobacteriaceae</taxon>
        <taxon>Flavobacterium</taxon>
    </lineage>
</organism>
<dbReference type="AlphaFoldDB" id="A0A4R5CI62"/>
<dbReference type="Proteomes" id="UP000295479">
    <property type="component" value="Unassembled WGS sequence"/>
</dbReference>
<dbReference type="OrthoDB" id="1151160at2"/>
<comment type="caution">
    <text evidence="2">The sequence shown here is derived from an EMBL/GenBank/DDBJ whole genome shotgun (WGS) entry which is preliminary data.</text>
</comment>
<sequence>MKKLVLSVLFVWSMMSAQNMEVLSGNFKNFEGILEYNLTFDYSNLKVDDFDTEEAFLKGKMTKREEKGKVEDFKKSWFADREDWYEPKFIESFNIRFEKGEIKLNKDLKTAKYTMNVKTTWIYPGYNFGV</sequence>
<evidence type="ECO:0000256" key="1">
    <source>
        <dbReference type="SAM" id="SignalP"/>
    </source>
</evidence>
<feature type="chain" id="PRO_5020500927" evidence="1">
    <location>
        <begin position="20"/>
        <end position="130"/>
    </location>
</feature>
<feature type="signal peptide" evidence="1">
    <location>
        <begin position="1"/>
        <end position="19"/>
    </location>
</feature>
<dbReference type="EMBL" id="SMFK01000001">
    <property type="protein sequence ID" value="TDD99871.1"/>
    <property type="molecule type" value="Genomic_DNA"/>
</dbReference>
<keyword evidence="1" id="KW-0732">Signal</keyword>
<gene>
    <name evidence="2" type="ORF">E0F76_03895</name>
</gene>
<name>A0A4R5CI62_9FLAO</name>